<evidence type="ECO:0008006" key="5">
    <source>
        <dbReference type="Google" id="ProtNLM"/>
    </source>
</evidence>
<keyword evidence="1" id="KW-0175">Coiled coil</keyword>
<keyword evidence="2" id="KW-1133">Transmembrane helix</keyword>
<evidence type="ECO:0000313" key="4">
    <source>
        <dbReference type="Proteomes" id="UP000183404"/>
    </source>
</evidence>
<evidence type="ECO:0000256" key="2">
    <source>
        <dbReference type="SAM" id="Phobius"/>
    </source>
</evidence>
<keyword evidence="2" id="KW-0812">Transmembrane</keyword>
<name>A0A1G7VAA9_THETY</name>
<evidence type="ECO:0000256" key="1">
    <source>
        <dbReference type="SAM" id="Coils"/>
    </source>
</evidence>
<feature type="coiled-coil region" evidence="1">
    <location>
        <begin position="175"/>
        <end position="202"/>
    </location>
</feature>
<dbReference type="RefSeq" id="WP_074592898.1">
    <property type="nucleotide sequence ID" value="NZ_FNBS01000090.1"/>
</dbReference>
<dbReference type="AlphaFoldDB" id="A0A1G7VAA9"/>
<organism evidence="3 4">
    <name type="scientific">Thermoanaerobacter thermohydrosulfuricus</name>
    <name type="common">Clostridium thermohydrosulfuricum</name>
    <dbReference type="NCBI Taxonomy" id="1516"/>
    <lineage>
        <taxon>Bacteria</taxon>
        <taxon>Bacillati</taxon>
        <taxon>Bacillota</taxon>
        <taxon>Clostridia</taxon>
        <taxon>Thermoanaerobacterales</taxon>
        <taxon>Thermoanaerobacteraceae</taxon>
        <taxon>Thermoanaerobacter</taxon>
    </lineage>
</organism>
<protein>
    <recommendedName>
        <fullName evidence="5">Sporulation related domain-containing protein</fullName>
    </recommendedName>
</protein>
<accession>A0A1G7VAA9</accession>
<dbReference type="Proteomes" id="UP000183404">
    <property type="component" value="Unassembled WGS sequence"/>
</dbReference>
<keyword evidence="2" id="KW-0472">Membrane</keyword>
<feature type="transmembrane region" description="Helical" evidence="2">
    <location>
        <begin position="12"/>
        <end position="34"/>
    </location>
</feature>
<evidence type="ECO:0000313" key="3">
    <source>
        <dbReference type="EMBL" id="SDG56279.1"/>
    </source>
</evidence>
<sequence length="263" mass="30179">MVRVDKEMKNERMLEVLIVVLIIPLVSLLAGYFISKDIVEPNISKTNDSDNFKEMVVKGIDLFEVVLGSYSDFDTAKYQDDLMKMKGVYSFASKDSDKYLLIGGIFLDREQAALFSSSLKSQGISSEVYVKRGPSIKIAYDKKLTSEMDVFMNKLQDFQQIFDYMSALSYKAFNDKLEKQELEQLKRKVDSFKNSKEDFGKEEVTILIQKTIKIVDKVTNDIKKIEISAALEDGNTFSLLQESLWQSCEEYNTFLKTIVTQNQ</sequence>
<reference evidence="3 4" key="1">
    <citation type="submission" date="2016-10" db="EMBL/GenBank/DDBJ databases">
        <authorList>
            <person name="de Groot N.N."/>
        </authorList>
    </citation>
    <scope>NUCLEOTIDE SEQUENCE [LARGE SCALE GENOMIC DNA]</scope>
    <source>
        <strain evidence="3 4">DSM 569</strain>
    </source>
</reference>
<gene>
    <name evidence="3" type="ORF">SAMN04244560_02562</name>
</gene>
<dbReference type="EMBL" id="FNBS01000090">
    <property type="protein sequence ID" value="SDG56279.1"/>
    <property type="molecule type" value="Genomic_DNA"/>
</dbReference>
<proteinExistence type="predicted"/>